<evidence type="ECO:0000256" key="2">
    <source>
        <dbReference type="ARBA" id="ARBA00022741"/>
    </source>
</evidence>
<keyword evidence="2" id="KW-0547">Nucleotide-binding</keyword>
<keyword evidence="3" id="KW-0067">ATP-binding</keyword>
<proteinExistence type="predicted"/>
<dbReference type="InterPro" id="IPR009080">
    <property type="entry name" value="tRNAsynth_Ia_anticodon-bd"/>
</dbReference>
<gene>
    <name evidence="5" type="ORF">GCM10010468_65870</name>
</gene>
<reference evidence="6" key="1">
    <citation type="journal article" date="2019" name="Int. J. Syst. Evol. Microbiol.">
        <title>The Global Catalogue of Microorganisms (GCM) 10K type strain sequencing project: providing services to taxonomists for standard genome sequencing and annotation.</title>
        <authorList>
            <consortium name="The Broad Institute Genomics Platform"/>
            <consortium name="The Broad Institute Genome Sequencing Center for Infectious Disease"/>
            <person name="Wu L."/>
            <person name="Ma J."/>
        </authorList>
    </citation>
    <scope>NUCLEOTIDE SEQUENCE [LARGE SCALE GENOMIC DNA]</scope>
    <source>
        <strain evidence="6">JCM 9377</strain>
    </source>
</reference>
<feature type="domain" description="DALR anticodon binding" evidence="4">
    <location>
        <begin position="124"/>
        <end position="225"/>
    </location>
</feature>
<dbReference type="Proteomes" id="UP001501237">
    <property type="component" value="Unassembled WGS sequence"/>
</dbReference>
<sequence length="225" mass="23860">MSTCWSATLTRVTPGEADAMVVAAVRAATGTVVASAALAWEDTYVSAVALRNRLDPGPVAAEIAKAPNVSHVETRGPGLLAIHLAVPGEVAAAIGRDPRYGGGGRMGPGWPDLPRTFENPGFRVRFAHERACAVVRRARDLGVPPGDLTALDGESRLLGLLAGFEGHRKPVLQLERIADAYHDVYERSREEPTPRHGARVVLAGAVRVTVSNGLARLGETARERL</sequence>
<comment type="caution">
    <text evidence="5">The sequence shown here is derived from an EMBL/GenBank/DDBJ whole genome shotgun (WGS) entry which is preliminary data.</text>
</comment>
<keyword evidence="6" id="KW-1185">Reference proteome</keyword>
<name>A0ABP6QMS7_9ACTN</name>
<evidence type="ECO:0000313" key="5">
    <source>
        <dbReference type="EMBL" id="GAA3233332.1"/>
    </source>
</evidence>
<organism evidence="5 6">
    <name type="scientific">Actinocorallia longicatena</name>
    <dbReference type="NCBI Taxonomy" id="111803"/>
    <lineage>
        <taxon>Bacteria</taxon>
        <taxon>Bacillati</taxon>
        <taxon>Actinomycetota</taxon>
        <taxon>Actinomycetes</taxon>
        <taxon>Streptosporangiales</taxon>
        <taxon>Thermomonosporaceae</taxon>
        <taxon>Actinocorallia</taxon>
    </lineage>
</organism>
<evidence type="ECO:0000256" key="3">
    <source>
        <dbReference type="ARBA" id="ARBA00022840"/>
    </source>
</evidence>
<dbReference type="SUPFAM" id="SSF47323">
    <property type="entry name" value="Anticodon-binding domain of a subclass of class I aminoacyl-tRNA synthetases"/>
    <property type="match status" value="1"/>
</dbReference>
<dbReference type="InterPro" id="IPR008909">
    <property type="entry name" value="DALR_anticod-bd"/>
</dbReference>
<protein>
    <recommendedName>
        <fullName evidence="4">DALR anticodon binding domain-containing protein</fullName>
    </recommendedName>
</protein>
<accession>A0ABP6QMS7</accession>
<evidence type="ECO:0000256" key="1">
    <source>
        <dbReference type="ARBA" id="ARBA00022598"/>
    </source>
</evidence>
<dbReference type="SMART" id="SM00836">
    <property type="entry name" value="DALR_1"/>
    <property type="match status" value="1"/>
</dbReference>
<dbReference type="Gene3D" id="1.10.730.10">
    <property type="entry name" value="Isoleucyl-tRNA Synthetase, Domain 1"/>
    <property type="match status" value="1"/>
</dbReference>
<keyword evidence="1" id="KW-0436">Ligase</keyword>
<dbReference type="EMBL" id="BAAAUV010000024">
    <property type="protein sequence ID" value="GAA3233332.1"/>
    <property type="molecule type" value="Genomic_DNA"/>
</dbReference>
<evidence type="ECO:0000313" key="6">
    <source>
        <dbReference type="Proteomes" id="UP001501237"/>
    </source>
</evidence>
<evidence type="ECO:0000259" key="4">
    <source>
        <dbReference type="SMART" id="SM00836"/>
    </source>
</evidence>